<gene>
    <name evidence="4" type="ORF">GUJ93_ZPchr0013g34746</name>
</gene>
<feature type="region of interest" description="Disordered" evidence="3">
    <location>
        <begin position="1"/>
        <end position="98"/>
    </location>
</feature>
<reference evidence="4" key="2">
    <citation type="submission" date="2021-02" db="EMBL/GenBank/DDBJ databases">
        <authorList>
            <person name="Kimball J.A."/>
            <person name="Haas M.W."/>
            <person name="Macchietto M."/>
            <person name="Kono T."/>
            <person name="Duquette J."/>
            <person name="Shao M."/>
        </authorList>
    </citation>
    <scope>NUCLEOTIDE SEQUENCE</scope>
    <source>
        <tissue evidence="4">Fresh leaf tissue</tissue>
    </source>
</reference>
<dbReference type="AlphaFoldDB" id="A0A8J5X6Y8"/>
<proteinExistence type="predicted"/>
<name>A0A8J5X6Y8_ZIZPA</name>
<dbReference type="PANTHER" id="PTHR33142">
    <property type="entry name" value="CYCLIN-DEPENDENT PROTEIN KINASE INHIBITOR SMR13"/>
    <property type="match status" value="1"/>
</dbReference>
<keyword evidence="1" id="KW-0649">Protein kinase inhibitor</keyword>
<dbReference type="GO" id="GO:0032875">
    <property type="term" value="P:regulation of DNA endoreduplication"/>
    <property type="evidence" value="ECO:0007669"/>
    <property type="project" value="InterPro"/>
</dbReference>
<dbReference type="GO" id="GO:0004860">
    <property type="term" value="F:protein kinase inhibitor activity"/>
    <property type="evidence" value="ECO:0007669"/>
    <property type="project" value="UniProtKB-KW"/>
</dbReference>
<evidence type="ECO:0000313" key="4">
    <source>
        <dbReference type="EMBL" id="KAG8098797.1"/>
    </source>
</evidence>
<dbReference type="GO" id="GO:0005634">
    <property type="term" value="C:nucleus"/>
    <property type="evidence" value="ECO:0007669"/>
    <property type="project" value="TreeGrafter"/>
</dbReference>
<reference evidence="4" key="1">
    <citation type="journal article" date="2021" name="bioRxiv">
        <title>Whole Genome Assembly and Annotation of Northern Wild Rice, Zizania palustris L., Supports a Whole Genome Duplication in the Zizania Genus.</title>
        <authorList>
            <person name="Haas M."/>
            <person name="Kono T."/>
            <person name="Macchietto M."/>
            <person name="Millas R."/>
            <person name="McGilp L."/>
            <person name="Shao M."/>
            <person name="Duquette J."/>
            <person name="Hirsch C.N."/>
            <person name="Kimball J."/>
        </authorList>
    </citation>
    <scope>NUCLEOTIDE SEQUENCE</scope>
    <source>
        <tissue evidence="4">Fresh leaf tissue</tissue>
    </source>
</reference>
<dbReference type="PANTHER" id="PTHR33142:SF84">
    <property type="entry name" value="EXPRESSED PROTEIN"/>
    <property type="match status" value="1"/>
</dbReference>
<protein>
    <submittedName>
        <fullName evidence="4">Uncharacterized protein</fullName>
    </submittedName>
</protein>
<evidence type="ECO:0000256" key="2">
    <source>
        <dbReference type="ARBA" id="ARBA00023306"/>
    </source>
</evidence>
<evidence type="ECO:0000256" key="1">
    <source>
        <dbReference type="ARBA" id="ARBA00023013"/>
    </source>
</evidence>
<evidence type="ECO:0000256" key="3">
    <source>
        <dbReference type="SAM" id="MobiDB-lite"/>
    </source>
</evidence>
<keyword evidence="2" id="KW-0131">Cell cycle</keyword>
<dbReference type="EMBL" id="JAAALK010000079">
    <property type="protein sequence ID" value="KAG8098797.1"/>
    <property type="molecule type" value="Genomic_DNA"/>
</dbReference>
<accession>A0A8J5X6Y8</accession>
<comment type="caution">
    <text evidence="4">The sequence shown here is derived from an EMBL/GenBank/DDBJ whole genome shotgun (WGS) entry which is preliminary data.</text>
</comment>
<evidence type="ECO:0000313" key="5">
    <source>
        <dbReference type="Proteomes" id="UP000729402"/>
    </source>
</evidence>
<dbReference type="Proteomes" id="UP000729402">
    <property type="component" value="Unassembled WGS sequence"/>
</dbReference>
<feature type="compositionally biased region" description="Basic and acidic residues" evidence="3">
    <location>
        <begin position="50"/>
        <end position="59"/>
    </location>
</feature>
<sequence>MELEMGCGESAAVEEEMQGWETPTREECRIPVVPPCPAPPRKRAVTPPEVGKERREPPKGSRTLRSPDSAAAFPVTLDDADATSPLSSIKGEVKRKRTSLLRILPSPRADA</sequence>
<organism evidence="4 5">
    <name type="scientific">Zizania palustris</name>
    <name type="common">Northern wild rice</name>
    <dbReference type="NCBI Taxonomy" id="103762"/>
    <lineage>
        <taxon>Eukaryota</taxon>
        <taxon>Viridiplantae</taxon>
        <taxon>Streptophyta</taxon>
        <taxon>Embryophyta</taxon>
        <taxon>Tracheophyta</taxon>
        <taxon>Spermatophyta</taxon>
        <taxon>Magnoliopsida</taxon>
        <taxon>Liliopsida</taxon>
        <taxon>Poales</taxon>
        <taxon>Poaceae</taxon>
        <taxon>BOP clade</taxon>
        <taxon>Oryzoideae</taxon>
        <taxon>Oryzeae</taxon>
        <taxon>Zizaniinae</taxon>
        <taxon>Zizania</taxon>
    </lineage>
</organism>
<dbReference type="InterPro" id="IPR040389">
    <property type="entry name" value="SMR"/>
</dbReference>
<keyword evidence="5" id="KW-1185">Reference proteome</keyword>